<comment type="caution">
    <text evidence="2">The sequence shown here is derived from an EMBL/GenBank/DDBJ whole genome shotgun (WGS) entry which is preliminary data.</text>
</comment>
<organism evidence="2 3">
    <name type="scientific">Teretinema zuelzerae</name>
    <dbReference type="NCBI Taxonomy" id="156"/>
    <lineage>
        <taxon>Bacteria</taxon>
        <taxon>Pseudomonadati</taxon>
        <taxon>Spirochaetota</taxon>
        <taxon>Spirochaetia</taxon>
        <taxon>Spirochaetales</taxon>
        <taxon>Treponemataceae</taxon>
        <taxon>Teretinema</taxon>
    </lineage>
</organism>
<sequence length="636" mass="73565">MATPTDLSVLLRLYTAKLNSPTIILQDFCDYLQKYARHYLQEAPELVMYLDDTFAVVLRELEKLAEAAKLSLSTDVKGRKLVFVPQFYIDRILQRYKELDERIEIPFPLASELPQNYPPAFLNQVYIATDFTDKIDGGERSNAWLNQLIFPDDTAPMIYPGSVSPEKLLDLALSKIRLFLRKDESRDYVQKRLMIANPGKELSIKNHLVQFQTRPSESLSAMKHSGETFTFWSYLCSFIRQDYVKKTEKTPEETALLQAVFIAEFMNNYYKSKAQQDLQRETALKNLELAFQKPPFFFDMETITRFSDSRGVPLLGQYRDTDLEYFIKERTAEAGLNSLPVLLVFRVNNNRYFLLKEKVIPLLVMLCNDSRRIIKDAITKDWYQIMKSYDQEDAMKNGQAFEKKIDTLCKSLSPVLHALLNASFVPLLALEGVPTTDSPNGFKLFDHGRLLPLSDLLMLNRQELLTDTRILLPFWYTVPIISSLLAFFHRPRVKKPKPAAQENTQKTEESIQTPGDSHDAKEKKREELKKAAKNIERKLVPEGSTLEGELRTQLDLWNRNLDPKMKDNLTEDVNSLIRDYIRRIIRTIRASTFDRARVDNLTETLVDTPSLMKIKNRDALLAYVRLYIVKLILGLG</sequence>
<reference evidence="2" key="1">
    <citation type="submission" date="2021-08" db="EMBL/GenBank/DDBJ databases">
        <title>Comparative analyses of Brucepasteria parasyntrophica and Teretinema zuelzerae.</title>
        <authorList>
            <person name="Song Y."/>
            <person name="Brune A."/>
        </authorList>
    </citation>
    <scope>NUCLEOTIDE SEQUENCE</scope>
    <source>
        <strain evidence="2">DSM 1903</strain>
    </source>
</reference>
<keyword evidence="3" id="KW-1185">Reference proteome</keyword>
<name>A0AAE3ELN5_9SPIR</name>
<dbReference type="RefSeq" id="WP_230757263.1">
    <property type="nucleotide sequence ID" value="NZ_JAINWA010000003.1"/>
</dbReference>
<dbReference type="AlphaFoldDB" id="A0AAE3ELN5"/>
<accession>A0AAE3ELN5</accession>
<dbReference type="Proteomes" id="UP001198163">
    <property type="component" value="Unassembled WGS sequence"/>
</dbReference>
<feature type="region of interest" description="Disordered" evidence="1">
    <location>
        <begin position="495"/>
        <end position="522"/>
    </location>
</feature>
<protein>
    <submittedName>
        <fullName evidence="2">Uncharacterized protein</fullName>
    </submittedName>
</protein>
<gene>
    <name evidence="2" type="ORF">K7J14_13305</name>
</gene>
<evidence type="ECO:0000313" key="3">
    <source>
        <dbReference type="Proteomes" id="UP001198163"/>
    </source>
</evidence>
<evidence type="ECO:0000256" key="1">
    <source>
        <dbReference type="SAM" id="MobiDB-lite"/>
    </source>
</evidence>
<evidence type="ECO:0000313" key="2">
    <source>
        <dbReference type="EMBL" id="MCD1655669.1"/>
    </source>
</evidence>
<dbReference type="EMBL" id="JAINWA010000003">
    <property type="protein sequence ID" value="MCD1655669.1"/>
    <property type="molecule type" value="Genomic_DNA"/>
</dbReference>
<proteinExistence type="predicted"/>